<evidence type="ECO:0000313" key="3">
    <source>
        <dbReference type="Proteomes" id="UP001244341"/>
    </source>
</evidence>
<reference evidence="2 3" key="1">
    <citation type="submission" date="2023-05" db="EMBL/GenBank/DDBJ databases">
        <title>A 100% complete, gapless, phased diploid assembly of the Scenedesmus obliquus UTEX 3031 genome.</title>
        <authorList>
            <person name="Biondi T.C."/>
            <person name="Hanschen E.R."/>
            <person name="Kwon T."/>
            <person name="Eng W."/>
            <person name="Kruse C.P.S."/>
            <person name="Koehler S.I."/>
            <person name="Kunde Y."/>
            <person name="Gleasner C.D."/>
            <person name="You Mak K.T."/>
            <person name="Polle J."/>
            <person name="Hovde B.T."/>
            <person name="Starkenburg S.R."/>
        </authorList>
    </citation>
    <scope>NUCLEOTIDE SEQUENCE [LARGE SCALE GENOMIC DNA]</scope>
    <source>
        <strain evidence="2 3">DOE0152z</strain>
    </source>
</reference>
<sequence>MSSWSFLYRQQPGLLSQLIWPKGASSMTRLLRWNFAKASTVAVPLLEEAHGDFEVEEFTQCASQAITAVLELYAAADWATLRPMVSSGLLQSMQQAREEQQQSVSNVRVEVSKLDIVCVHSITQQQLAAIDEQRAGQQLTPSELEAASGAADADGVGAAATAAAGQSYWDVSHVYVEASWHADVQLGEDAAAAEVEQQRSGHWVLARGPVVVNKAIPADADKPWFMLAWM</sequence>
<protein>
    <recommendedName>
        <fullName evidence="1">Tim44-like domain-containing protein</fullName>
    </recommendedName>
</protein>
<dbReference type="EMBL" id="CP126209">
    <property type="protein sequence ID" value="WIA10219.1"/>
    <property type="molecule type" value="Genomic_DNA"/>
</dbReference>
<proteinExistence type="predicted"/>
<dbReference type="Proteomes" id="UP001244341">
    <property type="component" value="Chromosome 2b"/>
</dbReference>
<organism evidence="2 3">
    <name type="scientific">Tetradesmus obliquus</name>
    <name type="common">Green alga</name>
    <name type="synonym">Acutodesmus obliquus</name>
    <dbReference type="NCBI Taxonomy" id="3088"/>
    <lineage>
        <taxon>Eukaryota</taxon>
        <taxon>Viridiplantae</taxon>
        <taxon>Chlorophyta</taxon>
        <taxon>core chlorophytes</taxon>
        <taxon>Chlorophyceae</taxon>
        <taxon>CS clade</taxon>
        <taxon>Sphaeropleales</taxon>
        <taxon>Scenedesmaceae</taxon>
        <taxon>Tetradesmus</taxon>
    </lineage>
</organism>
<dbReference type="SUPFAM" id="SSF54427">
    <property type="entry name" value="NTF2-like"/>
    <property type="match status" value="1"/>
</dbReference>
<accession>A0ABY8TMU0</accession>
<gene>
    <name evidence="2" type="ORF">OEZ85_010421</name>
</gene>
<name>A0ABY8TMU0_TETOB</name>
<dbReference type="Gene3D" id="3.10.450.240">
    <property type="match status" value="1"/>
</dbReference>
<keyword evidence="3" id="KW-1185">Reference proteome</keyword>
<evidence type="ECO:0000313" key="2">
    <source>
        <dbReference type="EMBL" id="WIA10219.1"/>
    </source>
</evidence>
<feature type="domain" description="Tim44-like" evidence="1">
    <location>
        <begin position="49"/>
        <end position="124"/>
    </location>
</feature>
<dbReference type="InterPro" id="IPR032710">
    <property type="entry name" value="NTF2-like_dom_sf"/>
</dbReference>
<dbReference type="Pfam" id="PF04280">
    <property type="entry name" value="Tim44"/>
    <property type="match status" value="1"/>
</dbReference>
<evidence type="ECO:0000259" key="1">
    <source>
        <dbReference type="Pfam" id="PF04280"/>
    </source>
</evidence>
<dbReference type="InterPro" id="IPR007379">
    <property type="entry name" value="Tim44-like_dom"/>
</dbReference>